<feature type="transmembrane region" description="Helical" evidence="1">
    <location>
        <begin position="106"/>
        <end position="131"/>
    </location>
</feature>
<evidence type="ECO:0000313" key="4">
    <source>
        <dbReference type="Proteomes" id="UP000185944"/>
    </source>
</evidence>
<keyword evidence="1" id="KW-1133">Transmembrane helix</keyword>
<keyword evidence="4" id="KW-1185">Reference proteome</keyword>
<dbReference type="GeneID" id="93647779"/>
<reference evidence="3 4" key="1">
    <citation type="submission" date="2016-02" db="EMBL/GenBank/DDBJ databases">
        <title>Discovery of a natural microsporidian pathogen with a broad tissue tropism in Caenorhabditis elegans.</title>
        <authorList>
            <person name="Luallen R.J."/>
            <person name="Reinke A.W."/>
            <person name="Tong L."/>
            <person name="Botts M.R."/>
            <person name="Felix M.-A."/>
            <person name="Troemel E.R."/>
        </authorList>
    </citation>
    <scope>NUCLEOTIDE SEQUENCE [LARGE SCALE GENOMIC DNA]</scope>
    <source>
        <strain evidence="3 4">JUm2807</strain>
    </source>
</reference>
<dbReference type="EMBL" id="LTDL01000038">
    <property type="protein sequence ID" value="OAG29882.1"/>
    <property type="molecule type" value="Genomic_DNA"/>
</dbReference>
<sequence>MLHVLLAILYGLDVVFVGVQAGRFPTNAQIYYSAGRGGVQAIANPSYQPPQESTLLRDRPLPPLPCPELTGPQSYTHPSTVPQPYTTDLEILKRPFWARVWAARKLFFVIAGTLFAAIVCAFLLVYGYIYFINDTDTQKFCYEKYLNNNYGTCIAGKQDIYSFKQIEDLNLFLCGYSKYPQKANNIYVNEKEDAILNDVLYTRGIKEALAYLENVLTKNSSDVALILDFVRVQHPTHYNALRELNPQ</sequence>
<keyword evidence="1" id="KW-0472">Membrane</keyword>
<dbReference type="Proteomes" id="UP000185944">
    <property type="component" value="Unassembled WGS sequence"/>
</dbReference>
<evidence type="ECO:0000256" key="1">
    <source>
        <dbReference type="SAM" id="Phobius"/>
    </source>
</evidence>
<evidence type="ECO:0000313" key="3">
    <source>
        <dbReference type="EMBL" id="OAG32252.1"/>
    </source>
</evidence>
<proteinExistence type="predicted"/>
<organism evidence="3 4">
    <name type="scientific">Nematocida displodere</name>
    <dbReference type="NCBI Taxonomy" id="1805483"/>
    <lineage>
        <taxon>Eukaryota</taxon>
        <taxon>Fungi</taxon>
        <taxon>Fungi incertae sedis</taxon>
        <taxon>Microsporidia</taxon>
        <taxon>Nematocida</taxon>
    </lineage>
</organism>
<gene>
    <name evidence="2" type="ORF">NEDG_01429</name>
    <name evidence="3" type="ORF">NEDG_02119</name>
</gene>
<accession>A0A177EMB4</accession>
<dbReference type="VEuPathDB" id="MicrosporidiaDB:NEDG_02119"/>
<evidence type="ECO:0000313" key="2">
    <source>
        <dbReference type="EMBL" id="OAG29882.1"/>
    </source>
</evidence>
<dbReference type="RefSeq" id="XP_067544434.1">
    <property type="nucleotide sequence ID" value="XM_067688847.1"/>
</dbReference>
<comment type="caution">
    <text evidence="3">The sequence shown here is derived from an EMBL/GenBank/DDBJ whole genome shotgun (WGS) entry which is preliminary data.</text>
</comment>
<dbReference type="AlphaFoldDB" id="A0A177EMB4"/>
<protein>
    <submittedName>
        <fullName evidence="3">Uncharacterized protein</fullName>
    </submittedName>
</protein>
<keyword evidence="1" id="KW-0812">Transmembrane</keyword>
<name>A0A177EMB4_9MICR</name>
<dbReference type="VEuPathDB" id="MicrosporidiaDB:NEDG_01429"/>
<dbReference type="EMBL" id="LTDL01000009">
    <property type="protein sequence ID" value="OAG32252.1"/>
    <property type="molecule type" value="Genomic_DNA"/>
</dbReference>